<organism evidence="1">
    <name type="scientific">Solanum lycopersicum</name>
    <name type="common">Tomato</name>
    <name type="synonym">Lycopersicon esculentum</name>
    <dbReference type="NCBI Taxonomy" id="4081"/>
    <lineage>
        <taxon>Eukaryota</taxon>
        <taxon>Viridiplantae</taxon>
        <taxon>Streptophyta</taxon>
        <taxon>Embryophyta</taxon>
        <taxon>Tracheophyta</taxon>
        <taxon>Spermatophyta</taxon>
        <taxon>Magnoliopsida</taxon>
        <taxon>eudicotyledons</taxon>
        <taxon>Gunneridae</taxon>
        <taxon>Pentapetalae</taxon>
        <taxon>asterids</taxon>
        <taxon>lamiids</taxon>
        <taxon>Solanales</taxon>
        <taxon>Solanaceae</taxon>
        <taxon>Solanoideae</taxon>
        <taxon>Solaneae</taxon>
        <taxon>Solanum</taxon>
        <taxon>Solanum subgen. Lycopersicon</taxon>
    </lineage>
</organism>
<evidence type="ECO:0000313" key="1">
    <source>
        <dbReference type="EnsemblPlants" id="Solyc07g021335.1.1"/>
    </source>
</evidence>
<evidence type="ECO:0000313" key="2">
    <source>
        <dbReference type="Proteomes" id="UP000004994"/>
    </source>
</evidence>
<reference evidence="1" key="2">
    <citation type="submission" date="2019-01" db="UniProtKB">
        <authorList>
            <consortium name="EnsemblPlants"/>
        </authorList>
    </citation>
    <scope>IDENTIFICATION</scope>
    <source>
        <strain evidence="1">cv. Heinz 1706</strain>
    </source>
</reference>
<proteinExistence type="predicted"/>
<dbReference type="OMA" id="QVATWIF"/>
<sequence length="122" mass="13803">MLISILKWNFGALPSLPPLLHPKGWGGGAEEKRKGYAASLIDRRGTELIYHKLKSFREVRIVGFQVATWIFLNFLPTAMSVVEKILGDVKFNESFYNNILKNDIVCFPLIISMTVVIPLLNL</sequence>
<dbReference type="InParanoid" id="A0A3Q7I3E5"/>
<accession>A0A3Q7I3E5</accession>
<dbReference type="EnsemblPlants" id="Solyc07g021335.1.1">
    <property type="protein sequence ID" value="Solyc07g021335.1.1"/>
    <property type="gene ID" value="Solyc07g021335.1"/>
</dbReference>
<dbReference type="Gramene" id="Solyc07g021335.1.1">
    <property type="protein sequence ID" value="Solyc07g021335.1.1"/>
    <property type="gene ID" value="Solyc07g021335.1"/>
</dbReference>
<name>A0A3Q7I3E5_SOLLC</name>
<dbReference type="Proteomes" id="UP000004994">
    <property type="component" value="Chromosome 7"/>
</dbReference>
<dbReference type="AlphaFoldDB" id="A0A3Q7I3E5"/>
<reference evidence="1" key="1">
    <citation type="journal article" date="2012" name="Nature">
        <title>The tomato genome sequence provides insights into fleshy fruit evolution.</title>
        <authorList>
            <consortium name="Tomato Genome Consortium"/>
        </authorList>
    </citation>
    <scope>NUCLEOTIDE SEQUENCE [LARGE SCALE GENOMIC DNA]</scope>
    <source>
        <strain evidence="1">cv. Heinz 1706</strain>
    </source>
</reference>
<protein>
    <submittedName>
        <fullName evidence="1">Uncharacterized protein</fullName>
    </submittedName>
</protein>
<keyword evidence="2" id="KW-1185">Reference proteome</keyword>